<dbReference type="EMBL" id="LBYB01000002">
    <property type="protein sequence ID" value="KKR42437.1"/>
    <property type="molecule type" value="Genomic_DNA"/>
</dbReference>
<feature type="compositionally biased region" description="Basic residues" evidence="1">
    <location>
        <begin position="9"/>
        <end position="21"/>
    </location>
</feature>
<sequence length="42" mass="4530">MMGGDKNGIQKKKCGLKKQHQKSSGCLGNDVAGTQSHDEKEK</sequence>
<organism evidence="2 3">
    <name type="scientific">Candidatus Daviesbacteria bacterium GW2011_GWC2_40_12</name>
    <dbReference type="NCBI Taxonomy" id="1618431"/>
    <lineage>
        <taxon>Bacteria</taxon>
        <taxon>Candidatus Daviesiibacteriota</taxon>
    </lineage>
</organism>
<evidence type="ECO:0000313" key="2">
    <source>
        <dbReference type="EMBL" id="KKR42437.1"/>
    </source>
</evidence>
<feature type="region of interest" description="Disordered" evidence="1">
    <location>
        <begin position="1"/>
        <end position="42"/>
    </location>
</feature>
<dbReference type="AlphaFoldDB" id="A0A0G0TWS4"/>
<reference evidence="2 3" key="1">
    <citation type="journal article" date="2015" name="Nature">
        <title>rRNA introns, odd ribosomes, and small enigmatic genomes across a large radiation of phyla.</title>
        <authorList>
            <person name="Brown C.T."/>
            <person name="Hug L.A."/>
            <person name="Thomas B.C."/>
            <person name="Sharon I."/>
            <person name="Castelle C.J."/>
            <person name="Singh A."/>
            <person name="Wilkins M.J."/>
            <person name="Williams K.H."/>
            <person name="Banfield J.F."/>
        </authorList>
    </citation>
    <scope>NUCLEOTIDE SEQUENCE [LARGE SCALE GENOMIC DNA]</scope>
</reference>
<gene>
    <name evidence="2" type="ORF">UT77_C0002G0090</name>
</gene>
<comment type="caution">
    <text evidence="2">The sequence shown here is derived from an EMBL/GenBank/DDBJ whole genome shotgun (WGS) entry which is preliminary data.</text>
</comment>
<evidence type="ECO:0000256" key="1">
    <source>
        <dbReference type="SAM" id="MobiDB-lite"/>
    </source>
</evidence>
<accession>A0A0G0TWS4</accession>
<dbReference type="Proteomes" id="UP000034881">
    <property type="component" value="Unassembled WGS sequence"/>
</dbReference>
<proteinExistence type="predicted"/>
<evidence type="ECO:0000313" key="3">
    <source>
        <dbReference type="Proteomes" id="UP000034881"/>
    </source>
</evidence>
<protein>
    <submittedName>
        <fullName evidence="2">Uncharacterized protein</fullName>
    </submittedName>
</protein>
<name>A0A0G0TWS4_9BACT</name>